<evidence type="ECO:0000313" key="1">
    <source>
        <dbReference type="EMBL" id="MFJ1467170.1"/>
    </source>
</evidence>
<comment type="caution">
    <text evidence="1">The sequence shown here is derived from an EMBL/GenBank/DDBJ whole genome shotgun (WGS) entry which is preliminary data.</text>
</comment>
<protein>
    <submittedName>
        <fullName evidence="1">Uncharacterized protein</fullName>
    </submittedName>
</protein>
<proteinExistence type="predicted"/>
<gene>
    <name evidence="1" type="ORF">QPK29_005555</name>
</gene>
<sequence length="373" mass="38440">MRIRICLVVPCFAALTAGAEPLYTLTILPEWLQASAINNAGQMTGVMPVPGGSHAFFFTNGDVRDLGALGGARSFGYGLSDNGMVTGDVAPANRPGHAFLYAGGTMSDLGTLPGGSSSIGLGVNDTGQITGSATTAAERTHAMLAGFGGMRDLGTLGGDFSYGIGINDAGHVVGASTFGGDASRYHAFFYRDGVMTDLGDFGGVGSFAQGINDRDQVIGAVVDTAQVARSFLYTDGTVTMLGDFGGRYTGTWDINNLGQVVGYSTFNDDINSRHGFLYTDGKLLDLNGLIDPALGWTVATALGINDAQQILGYACRTSDVCRPVRLDPITPPAVPEPGALAMLLAGVITCVGANTAKKTGPEALSDQSLRGDI</sequence>
<dbReference type="Proteomes" id="UP001168096">
    <property type="component" value="Unassembled WGS sequence"/>
</dbReference>
<reference evidence="1" key="1">
    <citation type="submission" date="2024-11" db="EMBL/GenBank/DDBJ databases">
        <title>Description of Massilia orientalis sp. nov., isolated from rhizosphere soil of Ageratina adenophora.</title>
        <authorList>
            <person name="Wang Y."/>
        </authorList>
    </citation>
    <scope>NUCLEOTIDE SEQUENCE</scope>
    <source>
        <strain evidence="1">YIM B02787</strain>
    </source>
</reference>
<dbReference type="EMBL" id="JASNRB020000003">
    <property type="protein sequence ID" value="MFJ1467170.1"/>
    <property type="molecule type" value="Genomic_DNA"/>
</dbReference>
<keyword evidence="2" id="KW-1185">Reference proteome</keyword>
<evidence type="ECO:0000313" key="2">
    <source>
        <dbReference type="Proteomes" id="UP001168096"/>
    </source>
</evidence>
<accession>A0ACC7M538</accession>
<organism evidence="1 2">
    <name type="scientific">Massilia orientalis</name>
    <dbReference type="NCBI Taxonomy" id="3050128"/>
    <lineage>
        <taxon>Bacteria</taxon>
        <taxon>Pseudomonadati</taxon>
        <taxon>Pseudomonadota</taxon>
        <taxon>Betaproteobacteria</taxon>
        <taxon>Burkholderiales</taxon>
        <taxon>Oxalobacteraceae</taxon>
        <taxon>Telluria group</taxon>
        <taxon>Massilia</taxon>
    </lineage>
</organism>
<name>A0ACC7M538_9BURK</name>